<organism evidence="1 2">
    <name type="scientific">Pseudomonas fungipugnans</name>
    <dbReference type="NCBI Taxonomy" id="3024217"/>
    <lineage>
        <taxon>Bacteria</taxon>
        <taxon>Pseudomonadati</taxon>
        <taxon>Pseudomonadota</taxon>
        <taxon>Gammaproteobacteria</taxon>
        <taxon>Pseudomonadales</taxon>
        <taxon>Pseudomonadaceae</taxon>
        <taxon>Pseudomonas</taxon>
    </lineage>
</organism>
<reference evidence="1 2" key="1">
    <citation type="submission" date="2023-02" db="EMBL/GenBank/DDBJ databases">
        <title>Pseudomonas chrutzelriedensis sp. nov., a potently antifungal strain isolated from moss.</title>
        <authorList>
            <person name="Schnyder A."/>
            <person name="Kalawong R."/>
            <person name="Eberl L."/>
            <person name="Agnoli K."/>
        </authorList>
    </citation>
    <scope>NUCLEOTIDE SEQUENCE [LARGE SCALE GENOMIC DNA]</scope>
    <source>
        <strain evidence="1 2">681</strain>
    </source>
</reference>
<evidence type="ECO:0000313" key="2">
    <source>
        <dbReference type="Proteomes" id="UP001159100"/>
    </source>
</evidence>
<keyword evidence="2" id="KW-1185">Reference proteome</keyword>
<dbReference type="RefSeq" id="WP_282317478.1">
    <property type="nucleotide sequence ID" value="NZ_JARBWL010000002.1"/>
</dbReference>
<comment type="caution">
    <text evidence="1">The sequence shown here is derived from an EMBL/GenBank/DDBJ whole genome shotgun (WGS) entry which is preliminary data.</text>
</comment>
<accession>A0ABT6QWV0</accession>
<sequence length="45" mass="5181">MPTRTGEKSFAVTASEFFQYLQIPFAESPFPWAIKNPTLWPGFDE</sequence>
<proteinExistence type="predicted"/>
<dbReference type="Proteomes" id="UP001159100">
    <property type="component" value="Unassembled WGS sequence"/>
</dbReference>
<dbReference type="EMBL" id="JARBWL010000002">
    <property type="protein sequence ID" value="MDI2595385.1"/>
    <property type="molecule type" value="Genomic_DNA"/>
</dbReference>
<name>A0ABT6QWV0_9PSED</name>
<protein>
    <submittedName>
        <fullName evidence="1">Uncharacterized protein</fullName>
    </submittedName>
</protein>
<evidence type="ECO:0000313" key="1">
    <source>
        <dbReference type="EMBL" id="MDI2595385.1"/>
    </source>
</evidence>
<gene>
    <name evidence="1" type="ORF">POF45_28765</name>
</gene>